<feature type="transmembrane region" description="Helical" evidence="1">
    <location>
        <begin position="404"/>
        <end position="423"/>
    </location>
</feature>
<dbReference type="AlphaFoldDB" id="A0A6J7EKV1"/>
<feature type="transmembrane region" description="Helical" evidence="1">
    <location>
        <begin position="490"/>
        <end position="509"/>
    </location>
</feature>
<dbReference type="EMBL" id="CAFBLU010000041">
    <property type="protein sequence ID" value="CAB4881885.1"/>
    <property type="molecule type" value="Genomic_DNA"/>
</dbReference>
<name>A0A6J7EKV1_9ZZZZ</name>
<protein>
    <submittedName>
        <fullName evidence="2">Unannotated protein</fullName>
    </submittedName>
</protein>
<feature type="transmembrane region" description="Helical" evidence="1">
    <location>
        <begin position="300"/>
        <end position="319"/>
    </location>
</feature>
<feature type="transmembrane region" description="Helical" evidence="1">
    <location>
        <begin position="6"/>
        <end position="24"/>
    </location>
</feature>
<proteinExistence type="predicted"/>
<reference evidence="2" key="1">
    <citation type="submission" date="2020-05" db="EMBL/GenBank/DDBJ databases">
        <authorList>
            <person name="Chiriac C."/>
            <person name="Salcher M."/>
            <person name="Ghai R."/>
            <person name="Kavagutti S V."/>
        </authorList>
    </citation>
    <scope>NUCLEOTIDE SEQUENCE</scope>
</reference>
<evidence type="ECO:0000313" key="2">
    <source>
        <dbReference type="EMBL" id="CAB4881885.1"/>
    </source>
</evidence>
<accession>A0A6J7EKV1</accession>
<keyword evidence="1" id="KW-1133">Transmembrane helix</keyword>
<feature type="transmembrane region" description="Helical" evidence="1">
    <location>
        <begin position="435"/>
        <end position="454"/>
    </location>
</feature>
<feature type="transmembrane region" description="Helical" evidence="1">
    <location>
        <begin position="185"/>
        <end position="204"/>
    </location>
</feature>
<feature type="transmembrane region" description="Helical" evidence="1">
    <location>
        <begin position="61"/>
        <end position="81"/>
    </location>
</feature>
<feature type="transmembrane region" description="Helical" evidence="1">
    <location>
        <begin position="377"/>
        <end position="397"/>
    </location>
</feature>
<feature type="transmembrane region" description="Helical" evidence="1">
    <location>
        <begin position="516"/>
        <end position="537"/>
    </location>
</feature>
<keyword evidence="1" id="KW-0812">Transmembrane</keyword>
<feature type="transmembrane region" description="Helical" evidence="1">
    <location>
        <begin position="211"/>
        <end position="228"/>
    </location>
</feature>
<feature type="transmembrane region" description="Helical" evidence="1">
    <location>
        <begin position="461"/>
        <end position="478"/>
    </location>
</feature>
<evidence type="ECO:0000256" key="1">
    <source>
        <dbReference type="SAM" id="Phobius"/>
    </source>
</evidence>
<gene>
    <name evidence="2" type="ORF">UFOPK3444_01514</name>
</gene>
<feature type="transmembrane region" description="Helical" evidence="1">
    <location>
        <begin position="31"/>
        <end position="55"/>
    </location>
</feature>
<feature type="transmembrane region" description="Helical" evidence="1">
    <location>
        <begin position="268"/>
        <end position="294"/>
    </location>
</feature>
<keyword evidence="1" id="KW-0472">Membrane</keyword>
<organism evidence="2">
    <name type="scientific">freshwater metagenome</name>
    <dbReference type="NCBI Taxonomy" id="449393"/>
    <lineage>
        <taxon>unclassified sequences</taxon>
        <taxon>metagenomes</taxon>
        <taxon>ecological metagenomes</taxon>
    </lineage>
</organism>
<feature type="transmembrane region" description="Helical" evidence="1">
    <location>
        <begin position="102"/>
        <end position="123"/>
    </location>
</feature>
<sequence>MSFASSFLVFSVFCGALAYAGVLVRRAYFKLWTGLDGALVICVVFLSLGALVTYVLGAAGLLYPVPLTLVAVAVCVGVWLAGGRKGMAGVGESAKLVRSPSFYVALAGLALLLWVWFSGVLVAEADGLTDTDPLWYQMPLAAQFFHDHSLLGTSFVEPLFGTHYFPAVSGAIPHALGMVFFDTDWLSPLINLGWVGLALLAAASIGGRYRAALEGFLGCAILLATPAMVGGEAGSAKTDAASLALFLAAVALLLRAERDRDFGLAGAAAGLAVAVKLTVAFPAVGLAAAVAWLARPGRRLRTLAVFAAPAAVFGGFWFLRNIYRYGSPQPGEGIPLFQRAPLPWLQGHTSSIAHYLVTDPSPLLSQWHIAAPRLGDYWLGILTMGAIGIAAGSLVRLRHGGRLLALLALWCVPAYLLTPFTAFGTIENLVGLSNIRLGAAAIALGLICFGIVSHSVLRGRARWVGVGLMFALLAGTVLTNRTLTTLGQEWPAGLLAVGVVAGVIGFVALQLRFRPGVVSVVAASLLFGTVLAGANALSSHYFDARTAAYGQTLITQKQVRIGLVGSSTHFGRYMLYGTHQQNQVEIVGERLPHGGFREPSGCAALKRLINRGNYDYLYVSGNRDIWHLKVLPSADRAYLAGDPGARLVKYLKRPKANASISVFKIERPLDVALCRPYR</sequence>